<sequence length="523" mass="58254">MVALVDQHGRPIRRQELAGEVQTATVAYLRREFADHPSRGLTPAKLARILEDAEQGDLVAQARLGEDMEEKDAHLYAELSKRRRALLGLDWDLRPPEGATERERRETSRIEALIRELDWEAIVYDAAAAILYGYSCQEIDWERSAGEWRPRAIDYRQPDWFMVQPEARDTLRLRSAGGQGEALRPWGWVVHVHKAKSGYLARGALTRVLAWPFLFRNFSARDMAEFLEIYGLPLRLGRYPNGANEQEKATLMKAVVNIGHAAAGIVPDGMQVEFKEAAKGQSDPFMAMIGWAERSVSKAILGATLTSQTGESGGGSYALGEVHNEVRHDILRSDARQIARTLTQALVVPLVRLNTRLTRMPQWVFDTEQPEDLKAYADALPKLAKVMRIPARWAYDKLRIPQPEGDEPVLEVAAPALPGRAALRDRRAAPPARAAARTAGDDTLVSEWADRLERDHAAAFDNLLAPLRGLLGEVDSLAELRERLADVYDDMPEEQLAQLLHRALAAAELAGRDEVAEQDGGEA</sequence>
<keyword evidence="2" id="KW-1185">Reference proteome</keyword>
<dbReference type="STRING" id="396588.Tgr7_1641"/>
<evidence type="ECO:0000313" key="1">
    <source>
        <dbReference type="EMBL" id="ACL72724.1"/>
    </source>
</evidence>
<dbReference type="AlphaFoldDB" id="B8GS20"/>
<name>B8GS20_THISH</name>
<gene>
    <name evidence="1" type="ordered locus">Tgr7_1641</name>
</gene>
<proteinExistence type="predicted"/>
<dbReference type="Pfam" id="PF06074">
    <property type="entry name" value="Portal_Mu"/>
    <property type="match status" value="1"/>
</dbReference>
<organism evidence="1 2">
    <name type="scientific">Thioalkalivibrio sulfidiphilus (strain HL-EbGR7)</name>
    <dbReference type="NCBI Taxonomy" id="396588"/>
    <lineage>
        <taxon>Bacteria</taxon>
        <taxon>Pseudomonadati</taxon>
        <taxon>Pseudomonadota</taxon>
        <taxon>Gammaproteobacteria</taxon>
        <taxon>Chromatiales</taxon>
        <taxon>Ectothiorhodospiraceae</taxon>
        <taxon>Thioalkalivibrio</taxon>
    </lineage>
</organism>
<dbReference type="Proteomes" id="UP000002383">
    <property type="component" value="Chromosome"/>
</dbReference>
<dbReference type="HOGENOM" id="CLU_036594_0_1_6"/>
<reference evidence="1 2" key="1">
    <citation type="journal article" date="2011" name="Stand. Genomic Sci.">
        <title>Complete genome sequence of 'Thioalkalivibrio sulfidophilus' HL-EbGr7.</title>
        <authorList>
            <person name="Muyzer G."/>
            <person name="Sorokin D.Y."/>
            <person name="Mavromatis K."/>
            <person name="Lapidus A."/>
            <person name="Clum A."/>
            <person name="Ivanova N."/>
            <person name="Pati A."/>
            <person name="d'Haeseleer P."/>
            <person name="Woyke T."/>
            <person name="Kyrpides N.C."/>
        </authorList>
    </citation>
    <scope>NUCLEOTIDE SEQUENCE [LARGE SCALE GENOMIC DNA]</scope>
    <source>
        <strain evidence="1 2">HL-EbGR7</strain>
    </source>
</reference>
<accession>B8GS20</accession>
<dbReference type="InterPro" id="IPR009279">
    <property type="entry name" value="Portal_Mu"/>
</dbReference>
<dbReference type="eggNOG" id="COG4383">
    <property type="taxonomic scope" value="Bacteria"/>
</dbReference>
<dbReference type="OrthoDB" id="9797300at2"/>
<dbReference type="RefSeq" id="WP_012638207.1">
    <property type="nucleotide sequence ID" value="NC_011901.1"/>
</dbReference>
<dbReference type="KEGG" id="tgr:Tgr7_1641"/>
<protein>
    <submittedName>
        <fullName evidence="1">Uncharacterized protein</fullName>
    </submittedName>
</protein>
<dbReference type="EMBL" id="CP001339">
    <property type="protein sequence ID" value="ACL72724.1"/>
    <property type="molecule type" value="Genomic_DNA"/>
</dbReference>
<evidence type="ECO:0000313" key="2">
    <source>
        <dbReference type="Proteomes" id="UP000002383"/>
    </source>
</evidence>